<evidence type="ECO:0000256" key="1">
    <source>
        <dbReference type="HAMAP-Rule" id="MF_02216"/>
    </source>
</evidence>
<comment type="function">
    <text evidence="1">Required for efficient ubiquinone (coenzyme Q) biosynthesis. UbiK is probably an accessory factor of Ubi enzymes and facilitates ubiquinone biosynthesis by acting as an assembly factor, a targeting factor, or both.</text>
</comment>
<dbReference type="HAMAP" id="MF_02216">
    <property type="entry name" value="UbiK"/>
    <property type="match status" value="1"/>
</dbReference>
<dbReference type="PANTHER" id="PTHR38040:SF1">
    <property type="entry name" value="UBIQUINONE BIOSYNTHESIS ACCESSORY FACTOR UBIK"/>
    <property type="match status" value="1"/>
</dbReference>
<dbReference type="EMBL" id="MWQO01000032">
    <property type="protein sequence ID" value="THD10252.1"/>
    <property type="molecule type" value="Genomic_DNA"/>
</dbReference>
<dbReference type="PANTHER" id="PTHR38040">
    <property type="entry name" value="UBIQUINONE BIOSYNTHESIS ACCESSORY FACTOR UBIK"/>
    <property type="match status" value="1"/>
</dbReference>
<comment type="caution">
    <text evidence="2">The sequence shown here is derived from an EMBL/GenBank/DDBJ whole genome shotgun (WGS) entry which is preliminary data.</text>
</comment>
<dbReference type="UniPathway" id="UPA00232"/>
<gene>
    <name evidence="1" type="primary">ubiK</name>
    <name evidence="2" type="ORF">B1806_09295</name>
</gene>
<proteinExistence type="inferred from homology"/>
<comment type="similarity">
    <text evidence="1">Belongs to the UbiK family.</text>
</comment>
<comment type="pathway">
    <text evidence="1">Cofactor biosynthesis; ubiquinone biosynthesis.</text>
</comment>
<evidence type="ECO:0000313" key="2">
    <source>
        <dbReference type="EMBL" id="THD10252.1"/>
    </source>
</evidence>
<accession>A0A4S3KMV7</accession>
<dbReference type="Proteomes" id="UP000307749">
    <property type="component" value="Unassembled WGS sequence"/>
</dbReference>
<dbReference type="Pfam" id="PF04380">
    <property type="entry name" value="BMFP"/>
    <property type="match status" value="1"/>
</dbReference>
<keyword evidence="1" id="KW-0831">Ubiquinone biosynthesis</keyword>
<dbReference type="AlphaFoldDB" id="A0A4S3KMV7"/>
<dbReference type="STRING" id="993689.GCA_002077135_00706"/>
<dbReference type="InterPro" id="IPR007475">
    <property type="entry name" value="UbiK"/>
</dbReference>
<protein>
    <recommendedName>
        <fullName evidence="1">Ubiquinone biosynthesis accessory factor UbiK</fullName>
    </recommendedName>
</protein>
<comment type="subcellular location">
    <subcellularLocation>
        <location evidence="1">Cytoplasm</location>
    </subcellularLocation>
</comment>
<dbReference type="RefSeq" id="WP_081126102.1">
    <property type="nucleotide sequence ID" value="NZ_DAHXOC010000002.1"/>
</dbReference>
<keyword evidence="1" id="KW-0963">Cytoplasm</keyword>
<dbReference type="GO" id="GO:0005829">
    <property type="term" value="C:cytosol"/>
    <property type="evidence" value="ECO:0007669"/>
    <property type="project" value="TreeGrafter"/>
</dbReference>
<evidence type="ECO:0000313" key="3">
    <source>
        <dbReference type="Proteomes" id="UP000307749"/>
    </source>
</evidence>
<reference evidence="2 3" key="1">
    <citation type="submission" date="2017-02" db="EMBL/GenBank/DDBJ databases">
        <title>Whole genome sequencing of Metallibacterium scheffleri DSM 24874 (T).</title>
        <authorList>
            <person name="Kumar S."/>
            <person name="Patil P."/>
            <person name="Patil P.B."/>
        </authorList>
    </citation>
    <scope>NUCLEOTIDE SEQUENCE [LARGE SCALE GENOMIC DNA]</scope>
    <source>
        <strain evidence="2 3">DSM 24874</strain>
    </source>
</reference>
<dbReference type="GO" id="GO:0006744">
    <property type="term" value="P:ubiquinone biosynthetic process"/>
    <property type="evidence" value="ECO:0007669"/>
    <property type="project" value="UniProtKB-UniRule"/>
</dbReference>
<sequence length="86" mass="9787">MWDTQNIDNIAQRLAALLPPDLAQARADFTANAREVLQAGLARVNLVTREEFDVQRLLLQRTRTQLVEMEQRLAALEQLAGEHPPR</sequence>
<organism evidence="2 3">
    <name type="scientific">Metallibacterium scheffleri</name>
    <dbReference type="NCBI Taxonomy" id="993689"/>
    <lineage>
        <taxon>Bacteria</taxon>
        <taxon>Pseudomonadati</taxon>
        <taxon>Pseudomonadota</taxon>
        <taxon>Gammaproteobacteria</taxon>
        <taxon>Lysobacterales</taxon>
        <taxon>Rhodanobacteraceae</taxon>
        <taxon>Metallibacterium</taxon>
    </lineage>
</organism>
<name>A0A4S3KMV7_9GAMM</name>
<keyword evidence="3" id="KW-1185">Reference proteome</keyword>